<accession>A0ACD5TRN5</accession>
<reference evidence="1" key="2">
    <citation type="submission" date="2025-09" db="UniProtKB">
        <authorList>
            <consortium name="EnsemblPlants"/>
        </authorList>
    </citation>
    <scope>IDENTIFICATION</scope>
</reference>
<evidence type="ECO:0000313" key="2">
    <source>
        <dbReference type="Proteomes" id="UP001732700"/>
    </source>
</evidence>
<protein>
    <submittedName>
        <fullName evidence="1">Uncharacterized protein</fullName>
    </submittedName>
</protein>
<proteinExistence type="predicted"/>
<reference evidence="1" key="1">
    <citation type="submission" date="2021-05" db="EMBL/GenBank/DDBJ databases">
        <authorList>
            <person name="Scholz U."/>
            <person name="Mascher M."/>
            <person name="Fiebig A."/>
        </authorList>
    </citation>
    <scope>NUCLEOTIDE SEQUENCE [LARGE SCALE GENOMIC DNA]</scope>
</reference>
<keyword evidence="2" id="KW-1185">Reference proteome</keyword>
<sequence length="868" mass="93288">MAAAARLRPSRGVLGVVLSVFLICGVAAYTPDDNYLVSCGSSADTQVGQRRFLADASNPGAVTLTSPQSAAVEASPGAVPPSLRDAALYRTARVFSAPSSYALAVRHPGRHFLRLHFFAFANEAGYDLAAAATTLEVSTQDAVLIERGLPASAQGQDAASSSTPVVVEFLLDVARDTLVVTFVPLDGAVAFVNAVELVSVPDDLVTAAVPLQTAHRVNVGGPAVAPDGDALWREWTTDQGLLLDSWSDAVTREVSYNGTLSRQPGQATVTDAPDAVYGTARELVLMSNSTPGKKQMAWQFDVDAFSAYLIRFHFCDVVGKAPHQLRINAYVDGSNALKDIDLGNGVLVFPFYKDFVLPASAASGKLAVYVAPWVNEIVMPAAVLNGIEIMKMHQSAGSVVVVEPARRAARSRLAVVVGSACGAFAFVAIAVALAIIILRKKKKKGSTEEETTKPTQTQSTTPWMPLLGRFSIRGAIEPAGPPSFSTATNTLPASPMAAPAATAVVPSYRFPFAVLQEATNNFDDGLVVGQGGFGKVYAAVLPDGTKVAVKRASPESRQGAREFRTEIELLSGLRHRHLVSLVGYCDERDEMILLYEYMEHGSLRSRLYGRGHAACLSWAQRLEACAGAARGLLYLHTAVAKPVIHRDVKSSNILLDGELTGKVADFGLSRGGPEVDETHVSTAVKGSFGYVDPEYCRTRKLTGKSDVYSLGVVLLEALCARPVVDPRLPRPMSNLVEWGLHWQGRGELERIVDRRIAATVRPAALRKYGETVARCLAERGADRPDMEDLVWSLQFVMRLQEGDGLDFSDVNSLKMVTELRPPTPPRRQREAVDCETGSVDEGDGVTDDDYTDASMRGTFWQMVNVGDR</sequence>
<dbReference type="EnsemblPlants" id="AVESA.00010b.r2.1CG0114760.1">
    <property type="protein sequence ID" value="AVESA.00010b.r2.1CG0114760.1.CDS.1"/>
    <property type="gene ID" value="AVESA.00010b.r2.1CG0114760"/>
</dbReference>
<dbReference type="Proteomes" id="UP001732700">
    <property type="component" value="Chromosome 1C"/>
</dbReference>
<organism evidence="1 2">
    <name type="scientific">Avena sativa</name>
    <name type="common">Oat</name>
    <dbReference type="NCBI Taxonomy" id="4498"/>
    <lineage>
        <taxon>Eukaryota</taxon>
        <taxon>Viridiplantae</taxon>
        <taxon>Streptophyta</taxon>
        <taxon>Embryophyta</taxon>
        <taxon>Tracheophyta</taxon>
        <taxon>Spermatophyta</taxon>
        <taxon>Magnoliopsida</taxon>
        <taxon>Liliopsida</taxon>
        <taxon>Poales</taxon>
        <taxon>Poaceae</taxon>
        <taxon>BOP clade</taxon>
        <taxon>Pooideae</taxon>
        <taxon>Poodae</taxon>
        <taxon>Poeae</taxon>
        <taxon>Poeae Chloroplast Group 1 (Aveneae type)</taxon>
        <taxon>Aveninae</taxon>
        <taxon>Avena</taxon>
    </lineage>
</organism>
<name>A0ACD5TRN5_AVESA</name>
<evidence type="ECO:0000313" key="1">
    <source>
        <dbReference type="EnsemblPlants" id="AVESA.00010b.r2.1CG0114760.1.CDS.1"/>
    </source>
</evidence>